<keyword evidence="3" id="KW-1185">Reference proteome</keyword>
<protein>
    <submittedName>
        <fullName evidence="2">SnoaL-like domain-containing protein</fullName>
    </submittedName>
</protein>
<dbReference type="SUPFAM" id="SSF54427">
    <property type="entry name" value="NTF2-like"/>
    <property type="match status" value="1"/>
</dbReference>
<dbReference type="Proteomes" id="UP000199391">
    <property type="component" value="Unassembled WGS sequence"/>
</dbReference>
<dbReference type="STRING" id="1035707.SAMN05216552_102783"/>
<dbReference type="EMBL" id="FPBO01000027">
    <property type="protein sequence ID" value="SFV07981.1"/>
    <property type="molecule type" value="Genomic_DNA"/>
</dbReference>
<proteinExistence type="predicted"/>
<name>A0A1I7LE69_9BURK</name>
<evidence type="ECO:0000313" key="2">
    <source>
        <dbReference type="EMBL" id="SFV07981.1"/>
    </source>
</evidence>
<dbReference type="InterPro" id="IPR037401">
    <property type="entry name" value="SnoaL-like"/>
</dbReference>
<dbReference type="Gene3D" id="3.10.450.50">
    <property type="match status" value="1"/>
</dbReference>
<organism evidence="2 3">
    <name type="scientific">Pseudoduganella namucuonensis</name>
    <dbReference type="NCBI Taxonomy" id="1035707"/>
    <lineage>
        <taxon>Bacteria</taxon>
        <taxon>Pseudomonadati</taxon>
        <taxon>Pseudomonadota</taxon>
        <taxon>Betaproteobacteria</taxon>
        <taxon>Burkholderiales</taxon>
        <taxon>Oxalobacteraceae</taxon>
        <taxon>Telluria group</taxon>
        <taxon>Pseudoduganella</taxon>
    </lineage>
</organism>
<dbReference type="CDD" id="cd00531">
    <property type="entry name" value="NTF2_like"/>
    <property type="match status" value="1"/>
</dbReference>
<evidence type="ECO:0000313" key="3">
    <source>
        <dbReference type="Proteomes" id="UP000199391"/>
    </source>
</evidence>
<dbReference type="AlphaFoldDB" id="A0A1I7LE69"/>
<evidence type="ECO:0000259" key="1">
    <source>
        <dbReference type="Pfam" id="PF13577"/>
    </source>
</evidence>
<dbReference type="RefSeq" id="WP_218164921.1">
    <property type="nucleotide sequence ID" value="NZ_FPBO01000027.1"/>
</dbReference>
<accession>A0A1I7LE69</accession>
<gene>
    <name evidence="2" type="ORF">SAMN05216552_102783</name>
</gene>
<dbReference type="Pfam" id="PF13577">
    <property type="entry name" value="SnoaL_4"/>
    <property type="match status" value="1"/>
</dbReference>
<reference evidence="3" key="1">
    <citation type="submission" date="2016-10" db="EMBL/GenBank/DDBJ databases">
        <authorList>
            <person name="Varghese N."/>
            <person name="Submissions S."/>
        </authorList>
    </citation>
    <scope>NUCLEOTIDE SEQUENCE [LARGE SCALE GENOMIC DNA]</scope>
    <source>
        <strain evidence="3">CGMCC 1.11014</strain>
    </source>
</reference>
<dbReference type="InterPro" id="IPR032710">
    <property type="entry name" value="NTF2-like_dom_sf"/>
</dbReference>
<sequence length="175" mass="20003">MNNNAMTVEQRLNQLEDRFAIEDLIARYAWALDTGDVDALVACFVPDGAVIEDVFEEADHWRGHAELRRLGEHYRNVPNFPGRQHHVTQIQISGAGGKRAVRSFAFVSECQNEPPFPVRFAGYYEDQVVKVDGAWLFSERLIRLWDGPVLRNFPGHGEKIARKRPPQLVIRPNPN</sequence>
<feature type="domain" description="SnoaL-like" evidence="1">
    <location>
        <begin position="14"/>
        <end position="140"/>
    </location>
</feature>